<dbReference type="WBParaSite" id="SVE_0489800.1">
    <property type="protein sequence ID" value="SVE_0489800.1"/>
    <property type="gene ID" value="SVE_0489800"/>
</dbReference>
<dbReference type="Gene3D" id="3.40.50.410">
    <property type="entry name" value="von Willebrand factor, type A domain"/>
    <property type="match status" value="1"/>
</dbReference>
<keyword evidence="3" id="KW-1003">Cell membrane</keyword>
<dbReference type="SMART" id="SM00241">
    <property type="entry name" value="ZP"/>
    <property type="match status" value="1"/>
</dbReference>
<evidence type="ECO:0000313" key="13">
    <source>
        <dbReference type="WBParaSite" id="SVE_0489800.1"/>
    </source>
</evidence>
<evidence type="ECO:0000259" key="11">
    <source>
        <dbReference type="PROSITE" id="PS51034"/>
    </source>
</evidence>
<dbReference type="AlphaFoldDB" id="A0A0K0F7V1"/>
<keyword evidence="4 8" id="KW-0812">Transmembrane</keyword>
<dbReference type="PROSITE" id="PS50234">
    <property type="entry name" value="VWFA"/>
    <property type="match status" value="1"/>
</dbReference>
<organism evidence="12 13">
    <name type="scientific">Strongyloides venezuelensis</name>
    <name type="common">Threadworm</name>
    <dbReference type="NCBI Taxonomy" id="75913"/>
    <lineage>
        <taxon>Eukaryota</taxon>
        <taxon>Metazoa</taxon>
        <taxon>Ecdysozoa</taxon>
        <taxon>Nematoda</taxon>
        <taxon>Chromadorea</taxon>
        <taxon>Rhabditida</taxon>
        <taxon>Tylenchina</taxon>
        <taxon>Panagrolaimomorpha</taxon>
        <taxon>Strongyloidoidea</taxon>
        <taxon>Strongyloididae</taxon>
        <taxon>Strongyloides</taxon>
    </lineage>
</organism>
<reference evidence="12" key="1">
    <citation type="submission" date="2014-07" db="EMBL/GenBank/DDBJ databases">
        <authorList>
            <person name="Martin A.A"/>
            <person name="De Silva N."/>
        </authorList>
    </citation>
    <scope>NUCLEOTIDE SEQUENCE</scope>
</reference>
<dbReference type="SMART" id="SM00327">
    <property type="entry name" value="VWA"/>
    <property type="match status" value="1"/>
</dbReference>
<dbReference type="Pfam" id="PF00092">
    <property type="entry name" value="VWA"/>
    <property type="match status" value="1"/>
</dbReference>
<evidence type="ECO:0000256" key="1">
    <source>
        <dbReference type="ARBA" id="ARBA00004251"/>
    </source>
</evidence>
<dbReference type="PANTHER" id="PTHR22907">
    <property type="entry name" value="GH04558P"/>
    <property type="match status" value="1"/>
</dbReference>
<dbReference type="SUPFAM" id="SSF53300">
    <property type="entry name" value="vWA-like"/>
    <property type="match status" value="1"/>
</dbReference>
<dbReference type="STRING" id="75913.A0A0K0F7V1"/>
<keyword evidence="5 9" id="KW-0732">Signal</keyword>
<evidence type="ECO:0000313" key="12">
    <source>
        <dbReference type="Proteomes" id="UP000035680"/>
    </source>
</evidence>
<dbReference type="CDD" id="cd01450">
    <property type="entry name" value="vWFA_subfamily_ECM"/>
    <property type="match status" value="1"/>
</dbReference>
<evidence type="ECO:0000256" key="6">
    <source>
        <dbReference type="ARBA" id="ARBA00022989"/>
    </source>
</evidence>
<feature type="chain" id="PRO_5005329555" evidence="9">
    <location>
        <begin position="20"/>
        <end position="548"/>
    </location>
</feature>
<keyword evidence="2" id="KW-0193">Cuticle</keyword>
<keyword evidence="7 8" id="KW-0472">Membrane</keyword>
<keyword evidence="6 8" id="KW-1133">Transmembrane helix</keyword>
<comment type="subcellular location">
    <subcellularLocation>
        <location evidence="1">Cell membrane</location>
        <topology evidence="1">Single-pass type I membrane protein</topology>
    </subcellularLocation>
</comment>
<dbReference type="InterPro" id="IPR002035">
    <property type="entry name" value="VWF_A"/>
</dbReference>
<dbReference type="Pfam" id="PF25057">
    <property type="entry name" value="CUT_N"/>
    <property type="match status" value="1"/>
</dbReference>
<name>A0A0K0F7V1_STRVS</name>
<dbReference type="PANTHER" id="PTHR22907:SF47">
    <property type="entry name" value="CUTICLIN-6"/>
    <property type="match status" value="1"/>
</dbReference>
<dbReference type="GO" id="GO:0005886">
    <property type="term" value="C:plasma membrane"/>
    <property type="evidence" value="ECO:0007669"/>
    <property type="project" value="UniProtKB-SubCell"/>
</dbReference>
<feature type="signal peptide" evidence="9">
    <location>
        <begin position="1"/>
        <end position="19"/>
    </location>
</feature>
<dbReference type="InterPro" id="IPR001507">
    <property type="entry name" value="ZP_dom"/>
</dbReference>
<dbReference type="InterPro" id="IPR056953">
    <property type="entry name" value="CUT_N"/>
</dbReference>
<dbReference type="InterPro" id="IPR051962">
    <property type="entry name" value="Cuticlin"/>
</dbReference>
<dbReference type="InterPro" id="IPR036465">
    <property type="entry name" value="vWFA_dom_sf"/>
</dbReference>
<evidence type="ECO:0000256" key="8">
    <source>
        <dbReference type="SAM" id="Phobius"/>
    </source>
</evidence>
<evidence type="ECO:0000259" key="10">
    <source>
        <dbReference type="PROSITE" id="PS50234"/>
    </source>
</evidence>
<dbReference type="Proteomes" id="UP000035680">
    <property type="component" value="Unassembled WGS sequence"/>
</dbReference>
<proteinExistence type="predicted"/>
<evidence type="ECO:0000256" key="7">
    <source>
        <dbReference type="ARBA" id="ARBA00023136"/>
    </source>
</evidence>
<evidence type="ECO:0000256" key="5">
    <source>
        <dbReference type="ARBA" id="ARBA00022729"/>
    </source>
</evidence>
<dbReference type="Pfam" id="PF25301">
    <property type="entry name" value="CUT_C"/>
    <property type="match status" value="1"/>
</dbReference>
<protein>
    <submittedName>
        <fullName evidence="13">ZP domain-containing protein</fullName>
    </submittedName>
</protein>
<dbReference type="PROSITE" id="PS51034">
    <property type="entry name" value="ZP_2"/>
    <property type="match status" value="1"/>
</dbReference>
<evidence type="ECO:0000256" key="3">
    <source>
        <dbReference type="ARBA" id="ARBA00022475"/>
    </source>
</evidence>
<reference evidence="13" key="2">
    <citation type="submission" date="2015-08" db="UniProtKB">
        <authorList>
            <consortium name="WormBaseParasite"/>
        </authorList>
    </citation>
    <scope>IDENTIFICATION</scope>
</reference>
<dbReference type="InterPro" id="IPR057475">
    <property type="entry name" value="CUT_C"/>
</dbReference>
<evidence type="ECO:0000256" key="4">
    <source>
        <dbReference type="ARBA" id="ARBA00022692"/>
    </source>
</evidence>
<feature type="transmembrane region" description="Helical" evidence="8">
    <location>
        <begin position="520"/>
        <end position="541"/>
    </location>
</feature>
<accession>A0A0K0F7V1</accession>
<evidence type="ECO:0000256" key="2">
    <source>
        <dbReference type="ARBA" id="ARBA00022460"/>
    </source>
</evidence>
<feature type="domain" description="VWFA" evidence="10">
    <location>
        <begin position="48"/>
        <end position="218"/>
    </location>
</feature>
<dbReference type="GO" id="GO:0042302">
    <property type="term" value="F:structural constituent of cuticle"/>
    <property type="evidence" value="ECO:0007669"/>
    <property type="project" value="UniProtKB-KW"/>
</dbReference>
<sequence length="548" mass="63440">MTTFTIIFILLSYIRYISNNSIPLPKLLNNGLITPEIIEECLNLHKVDVMLLFENSEFVDKHTFNTMKSFSIELVDRFNLSENINHFGFITFSNNSENIVPFQWNDFKIKRSLEKIKFNGYGKPLLGEALKKIKETIFSPFTYRESIPKILFILTTGQSYDDILLPIEELQKENIIVYCIGITDNINLNNLYILSNNPLRIFYLTYNIDSINSLIDSLLWNACKASYRLETPEIICGKKFIGVRSSTNKDFQGYIYVMDHFNRNECRKSANELRDLKSLSLTIPFNKCNVKRWRSIYPRGIHVEVVIIIQFHPLFMTGVDQVIRAKCFYQEGSNNIDFSKKDVKKMNELPICTYNLHKDTPNGEIIHVANIGDKVWHVWECKGNSNNNKYGMLVHNCYVDNGRGDVVQIIDEDGCSADPTILDTPIYSNNWLTAVREGEVFKFADKPALQFQCKITLCKNEKNGCDKFLLPKCNNKKLKMKKSKREAISTFDVLTQQMEITIAKNNNVYCRIDNSKINGMLIMIFLNIILIGLLLTSYFYWSHKNVTS</sequence>
<feature type="domain" description="ZP" evidence="11">
    <location>
        <begin position="235"/>
        <end position="480"/>
    </location>
</feature>
<keyword evidence="12" id="KW-1185">Reference proteome</keyword>
<evidence type="ECO:0000256" key="9">
    <source>
        <dbReference type="SAM" id="SignalP"/>
    </source>
</evidence>